<dbReference type="EMBL" id="JABEZX010156714">
    <property type="protein sequence ID" value="MBA0575328.1"/>
    <property type="molecule type" value="Genomic_DNA"/>
</dbReference>
<gene>
    <name evidence="1" type="ORF">Golob_006939</name>
</gene>
<protein>
    <submittedName>
        <fullName evidence="1">Uncharacterized protein</fullName>
    </submittedName>
</protein>
<evidence type="ECO:0000313" key="2">
    <source>
        <dbReference type="Proteomes" id="UP000593572"/>
    </source>
</evidence>
<keyword evidence="2" id="KW-1185">Reference proteome</keyword>
<sequence>MRLFNIALFGRQVWRLINSNESLFFKVLSSKYFPDGNIFNAKKVNRASFTLSSITAAVEFLKNGFGWQIGNGENIKIKDDNWGLEGLNRSTLIPNMLSSSDDSVKDLWMEHASNEKQYDRWIDWIEDIMRIIDKKAMVDLITTLWNCWNSRNKFIFKGQVDNAQSKWENASNLSNKFRILQPGESSHISLD</sequence>
<reference evidence="1 2" key="1">
    <citation type="journal article" date="2019" name="Genome Biol. Evol.">
        <title>Insights into the evolution of the New World diploid cottons (Gossypium, subgenus Houzingenia) based on genome sequencing.</title>
        <authorList>
            <person name="Grover C.E."/>
            <person name="Arick M.A. 2nd"/>
            <person name="Thrash A."/>
            <person name="Conover J.L."/>
            <person name="Sanders W.S."/>
            <person name="Peterson D.G."/>
            <person name="Frelichowski J.E."/>
            <person name="Scheffler J.A."/>
            <person name="Scheffler B.E."/>
            <person name="Wendel J.F."/>
        </authorList>
    </citation>
    <scope>NUCLEOTIDE SEQUENCE [LARGE SCALE GENOMIC DNA]</scope>
    <source>
        <strain evidence="1">157</strain>
        <tissue evidence="1">Leaf</tissue>
    </source>
</reference>
<dbReference type="Proteomes" id="UP000593572">
    <property type="component" value="Unassembled WGS sequence"/>
</dbReference>
<dbReference type="AlphaFoldDB" id="A0A7J8NE96"/>
<evidence type="ECO:0000313" key="1">
    <source>
        <dbReference type="EMBL" id="MBA0575328.1"/>
    </source>
</evidence>
<organism evidence="1 2">
    <name type="scientific">Gossypium lobatum</name>
    <dbReference type="NCBI Taxonomy" id="34289"/>
    <lineage>
        <taxon>Eukaryota</taxon>
        <taxon>Viridiplantae</taxon>
        <taxon>Streptophyta</taxon>
        <taxon>Embryophyta</taxon>
        <taxon>Tracheophyta</taxon>
        <taxon>Spermatophyta</taxon>
        <taxon>Magnoliopsida</taxon>
        <taxon>eudicotyledons</taxon>
        <taxon>Gunneridae</taxon>
        <taxon>Pentapetalae</taxon>
        <taxon>rosids</taxon>
        <taxon>malvids</taxon>
        <taxon>Malvales</taxon>
        <taxon>Malvaceae</taxon>
        <taxon>Malvoideae</taxon>
        <taxon>Gossypium</taxon>
    </lineage>
</organism>
<accession>A0A7J8NE96</accession>
<comment type="caution">
    <text evidence="1">The sequence shown here is derived from an EMBL/GenBank/DDBJ whole genome shotgun (WGS) entry which is preliminary data.</text>
</comment>
<proteinExistence type="predicted"/>
<name>A0A7J8NE96_9ROSI</name>